<comment type="similarity">
    <text evidence="3">Belongs to the methyl-accepting chemotaxis (MCP) protein family.</text>
</comment>
<dbReference type="PROSITE" id="PS50113">
    <property type="entry name" value="PAC"/>
    <property type="match status" value="1"/>
</dbReference>
<dbReference type="PROSITE" id="PS50112">
    <property type="entry name" value="PAS"/>
    <property type="match status" value="1"/>
</dbReference>
<dbReference type="GO" id="GO:0006935">
    <property type="term" value="P:chemotaxis"/>
    <property type="evidence" value="ECO:0007669"/>
    <property type="project" value="UniProtKB-KW"/>
</dbReference>
<dbReference type="InterPro" id="IPR000700">
    <property type="entry name" value="PAS-assoc_C"/>
</dbReference>
<dbReference type="Gene3D" id="3.30.450.20">
    <property type="entry name" value="PAS domain"/>
    <property type="match status" value="1"/>
</dbReference>
<dbReference type="Proteomes" id="UP000184292">
    <property type="component" value="Unassembled WGS sequence"/>
</dbReference>
<evidence type="ECO:0000259" key="8">
    <source>
        <dbReference type="PROSITE" id="PS50113"/>
    </source>
</evidence>
<dbReference type="SMART" id="SM00283">
    <property type="entry name" value="MA"/>
    <property type="match status" value="1"/>
</dbReference>
<dbReference type="NCBIfam" id="TIGR00229">
    <property type="entry name" value="sensory_box"/>
    <property type="match status" value="1"/>
</dbReference>
<dbReference type="Pfam" id="PF08448">
    <property type="entry name" value="PAS_4"/>
    <property type="match status" value="1"/>
</dbReference>
<evidence type="ECO:0000256" key="1">
    <source>
        <dbReference type="ARBA" id="ARBA00004370"/>
    </source>
</evidence>
<dbReference type="PROSITE" id="PS50111">
    <property type="entry name" value="CHEMOTAXIS_TRANSDUC_2"/>
    <property type="match status" value="1"/>
</dbReference>
<keyword evidence="2" id="KW-0145">Chemotaxis</keyword>
<keyword evidence="4" id="KW-0807">Transducer</keyword>
<sequence>MPLFSRAAAPSPLDPADAALLQMVDATQAVIHFTPDGTILQANANFLSALGYTADEVVGRHHSIFMEDKFRDSPDYRTFWTRLAAGESISDTFPRRCKSGDRVWIQATYAPVRDAAGQVSRVVKVATNVDARMEAVTNLARGLYFLREGNLDHRVASSPLPDMDNLATAYNAAVDNLKELIAKVDAISSRLAQTSSALTASSGDLAKRTETQAATLEQTAAAIQQLTSGARSAADSAKGVSDAARQARVAAEGSNDSVRRVTAAMERITESSRRISQIVHVIDDIAFQTNLLALNAGVEAARAGEAGRGFAVVASEVRGLAQRSSESAQQIKDLIEESSRQVTEGADLVDHTNAELARIFEGVGTISDGVGEVAGTLSEQSITLTEINAAIAQLDSVTQHNAAMVNDTMASSDSLTRDSEALEQEVAWFRDAAGREGTARAGRPSLRLAG</sequence>
<dbReference type="SUPFAM" id="SSF58104">
    <property type="entry name" value="Methyl-accepting chemotaxis protein (MCP) signaling domain"/>
    <property type="match status" value="1"/>
</dbReference>
<feature type="domain" description="PAC" evidence="8">
    <location>
        <begin position="87"/>
        <end position="141"/>
    </location>
</feature>
<evidence type="ECO:0000313" key="10">
    <source>
        <dbReference type="EMBL" id="SHJ10496.1"/>
    </source>
</evidence>
<keyword evidence="5" id="KW-0175">Coiled coil</keyword>
<evidence type="ECO:0000256" key="2">
    <source>
        <dbReference type="ARBA" id="ARBA00022500"/>
    </source>
</evidence>
<feature type="domain" description="Methyl-accepting transducer" evidence="6">
    <location>
        <begin position="187"/>
        <end position="416"/>
    </location>
</feature>
<dbReference type="GO" id="GO:0016020">
    <property type="term" value="C:membrane"/>
    <property type="evidence" value="ECO:0007669"/>
    <property type="project" value="UniProtKB-SubCell"/>
</dbReference>
<dbReference type="PANTHER" id="PTHR43531">
    <property type="entry name" value="PROTEIN ICFG"/>
    <property type="match status" value="1"/>
</dbReference>
<gene>
    <name evidence="10" type="ORF">SAMN05444417_2790</name>
</gene>
<evidence type="ECO:0000256" key="5">
    <source>
        <dbReference type="SAM" id="Coils"/>
    </source>
</evidence>
<dbReference type="InterPro" id="IPR001610">
    <property type="entry name" value="PAC"/>
</dbReference>
<dbReference type="Pfam" id="PF00015">
    <property type="entry name" value="MCPsignal"/>
    <property type="match status" value="1"/>
</dbReference>
<dbReference type="EMBL" id="FQYO01000005">
    <property type="protein sequence ID" value="SHJ10496.1"/>
    <property type="molecule type" value="Genomic_DNA"/>
</dbReference>
<organism evidence="10 11">
    <name type="scientific">Wenxinia saemankumensis</name>
    <dbReference type="NCBI Taxonomy" id="1447782"/>
    <lineage>
        <taxon>Bacteria</taxon>
        <taxon>Pseudomonadati</taxon>
        <taxon>Pseudomonadota</taxon>
        <taxon>Alphaproteobacteria</taxon>
        <taxon>Rhodobacterales</taxon>
        <taxon>Roseobacteraceae</taxon>
        <taxon>Wenxinia</taxon>
    </lineage>
</organism>
<dbReference type="PROSITE" id="PS50885">
    <property type="entry name" value="HAMP"/>
    <property type="match status" value="1"/>
</dbReference>
<dbReference type="InterPro" id="IPR004089">
    <property type="entry name" value="MCPsignal_dom"/>
</dbReference>
<dbReference type="CDD" id="cd00130">
    <property type="entry name" value="PAS"/>
    <property type="match status" value="1"/>
</dbReference>
<dbReference type="InterPro" id="IPR004090">
    <property type="entry name" value="Chemotax_Me-accpt_rcpt"/>
</dbReference>
<keyword evidence="11" id="KW-1185">Reference proteome</keyword>
<name>A0A1M6GKT0_9RHOB</name>
<dbReference type="InterPro" id="IPR051310">
    <property type="entry name" value="MCP_chemotaxis"/>
</dbReference>
<evidence type="ECO:0000256" key="4">
    <source>
        <dbReference type="PROSITE-ProRule" id="PRU00284"/>
    </source>
</evidence>
<dbReference type="CDD" id="cd11386">
    <property type="entry name" value="MCP_signal"/>
    <property type="match status" value="1"/>
</dbReference>
<dbReference type="InterPro" id="IPR003660">
    <property type="entry name" value="HAMP_dom"/>
</dbReference>
<dbReference type="InterPro" id="IPR013656">
    <property type="entry name" value="PAS_4"/>
</dbReference>
<dbReference type="PANTHER" id="PTHR43531:SF11">
    <property type="entry name" value="METHYL-ACCEPTING CHEMOTAXIS PROTEIN 3"/>
    <property type="match status" value="1"/>
</dbReference>
<evidence type="ECO:0000313" key="11">
    <source>
        <dbReference type="Proteomes" id="UP000184292"/>
    </source>
</evidence>
<dbReference type="RefSeq" id="WP_073332017.1">
    <property type="nucleotide sequence ID" value="NZ_FQYO01000005.1"/>
</dbReference>
<dbReference type="Gene3D" id="1.10.287.950">
    <property type="entry name" value="Methyl-accepting chemotaxis protein"/>
    <property type="match status" value="1"/>
</dbReference>
<feature type="coiled-coil region" evidence="5">
    <location>
        <begin position="163"/>
        <end position="226"/>
    </location>
</feature>
<evidence type="ECO:0000259" key="6">
    <source>
        <dbReference type="PROSITE" id="PS50111"/>
    </source>
</evidence>
<dbReference type="GO" id="GO:0007165">
    <property type="term" value="P:signal transduction"/>
    <property type="evidence" value="ECO:0007669"/>
    <property type="project" value="UniProtKB-KW"/>
</dbReference>
<comment type="subcellular location">
    <subcellularLocation>
        <location evidence="1">Membrane</location>
    </subcellularLocation>
</comment>
<dbReference type="GO" id="GO:0004888">
    <property type="term" value="F:transmembrane signaling receptor activity"/>
    <property type="evidence" value="ECO:0007669"/>
    <property type="project" value="InterPro"/>
</dbReference>
<dbReference type="AlphaFoldDB" id="A0A1M6GKT0"/>
<dbReference type="STRING" id="1447782.SAMN05444417_2790"/>
<evidence type="ECO:0000259" key="7">
    <source>
        <dbReference type="PROSITE" id="PS50112"/>
    </source>
</evidence>
<accession>A0A1M6GKT0</accession>
<dbReference type="OrthoDB" id="9765776at2"/>
<evidence type="ECO:0000259" key="9">
    <source>
        <dbReference type="PROSITE" id="PS50885"/>
    </source>
</evidence>
<dbReference type="SUPFAM" id="SSF55785">
    <property type="entry name" value="PYP-like sensor domain (PAS domain)"/>
    <property type="match status" value="1"/>
</dbReference>
<protein>
    <submittedName>
        <fullName evidence="10">Methyl-accepting chemotaxis sensory transducer with Pas/Pac sensor</fullName>
    </submittedName>
</protein>
<dbReference type="PRINTS" id="PR00260">
    <property type="entry name" value="CHEMTRNSDUCR"/>
</dbReference>
<evidence type="ECO:0000256" key="3">
    <source>
        <dbReference type="ARBA" id="ARBA00029447"/>
    </source>
</evidence>
<dbReference type="FunFam" id="1.10.287.950:FF:000001">
    <property type="entry name" value="Methyl-accepting chemotaxis sensory transducer"/>
    <property type="match status" value="1"/>
</dbReference>
<proteinExistence type="inferred from homology"/>
<reference evidence="10 11" key="1">
    <citation type="submission" date="2016-11" db="EMBL/GenBank/DDBJ databases">
        <authorList>
            <person name="Jaros S."/>
            <person name="Januszkiewicz K."/>
            <person name="Wedrychowicz H."/>
        </authorList>
    </citation>
    <scope>NUCLEOTIDE SEQUENCE [LARGE SCALE GENOMIC DNA]</scope>
    <source>
        <strain evidence="10 11">DSM 100565</strain>
    </source>
</reference>
<feature type="domain" description="PAS" evidence="7">
    <location>
        <begin position="16"/>
        <end position="60"/>
    </location>
</feature>
<dbReference type="InterPro" id="IPR000014">
    <property type="entry name" value="PAS"/>
</dbReference>
<feature type="domain" description="HAMP" evidence="9">
    <location>
        <begin position="130"/>
        <end position="182"/>
    </location>
</feature>
<dbReference type="InterPro" id="IPR035965">
    <property type="entry name" value="PAS-like_dom_sf"/>
</dbReference>
<dbReference type="SMART" id="SM00086">
    <property type="entry name" value="PAC"/>
    <property type="match status" value="1"/>
</dbReference>